<dbReference type="EMBL" id="CAJJDN010000226">
    <property type="protein sequence ID" value="CAD8129490.1"/>
    <property type="molecule type" value="Genomic_DNA"/>
</dbReference>
<protein>
    <submittedName>
        <fullName evidence="2">Uncharacterized protein</fullName>
    </submittedName>
</protein>
<feature type="coiled-coil region" evidence="1">
    <location>
        <begin position="38"/>
        <end position="72"/>
    </location>
</feature>
<evidence type="ECO:0000313" key="2">
    <source>
        <dbReference type="EMBL" id="CAD8129490.1"/>
    </source>
</evidence>
<dbReference type="AlphaFoldDB" id="A0A8S1RQG8"/>
<proteinExistence type="predicted"/>
<accession>A0A8S1RQG8</accession>
<dbReference type="Proteomes" id="UP000692954">
    <property type="component" value="Unassembled WGS sequence"/>
</dbReference>
<gene>
    <name evidence="2" type="ORF">PSON_ATCC_30995.1.T2260002</name>
</gene>
<evidence type="ECO:0000313" key="3">
    <source>
        <dbReference type="Proteomes" id="UP000692954"/>
    </source>
</evidence>
<comment type="caution">
    <text evidence="2">The sequence shown here is derived from an EMBL/GenBank/DDBJ whole genome shotgun (WGS) entry which is preliminary data.</text>
</comment>
<dbReference type="OrthoDB" id="316189at2759"/>
<keyword evidence="1" id="KW-0175">Coiled coil</keyword>
<sequence length="252" mass="29156">MKEQQKLALQDNVNLKKQYEQDQTTMLKKFEDDQKKVKQEFDQNLTEQKSQLQQALNKLDQIEKVKIEQEKQNKLELEKIQQYYKSISFSNTYKHSNCSVSEAAKVVQFSGNSWIYCLCEQAIPKTGKIQFAFQMISGPSFMVGIGFREIMQKNNYLNCYSAGQGTYLICSNSQTLSHHNKDLDGKQLSFQFTTNDIIIIEVCIEHKYIKWIRLNNGQSTFVQLDIDTSQQLYPCVGGFSNSKIKILDNVPV</sequence>
<evidence type="ECO:0000256" key="1">
    <source>
        <dbReference type="SAM" id="Coils"/>
    </source>
</evidence>
<name>A0A8S1RQG8_9CILI</name>
<reference evidence="2" key="1">
    <citation type="submission" date="2021-01" db="EMBL/GenBank/DDBJ databases">
        <authorList>
            <consortium name="Genoscope - CEA"/>
            <person name="William W."/>
        </authorList>
    </citation>
    <scope>NUCLEOTIDE SEQUENCE</scope>
</reference>
<organism evidence="2 3">
    <name type="scientific">Paramecium sonneborni</name>
    <dbReference type="NCBI Taxonomy" id="65129"/>
    <lineage>
        <taxon>Eukaryota</taxon>
        <taxon>Sar</taxon>
        <taxon>Alveolata</taxon>
        <taxon>Ciliophora</taxon>
        <taxon>Intramacronucleata</taxon>
        <taxon>Oligohymenophorea</taxon>
        <taxon>Peniculida</taxon>
        <taxon>Parameciidae</taxon>
        <taxon>Paramecium</taxon>
    </lineage>
</organism>
<keyword evidence="3" id="KW-1185">Reference proteome</keyword>